<organism evidence="1">
    <name type="scientific">viral metagenome</name>
    <dbReference type="NCBI Taxonomy" id="1070528"/>
    <lineage>
        <taxon>unclassified sequences</taxon>
        <taxon>metagenomes</taxon>
        <taxon>organismal metagenomes</taxon>
    </lineage>
</organism>
<dbReference type="EMBL" id="MN739745">
    <property type="protein sequence ID" value="QHT24438.1"/>
    <property type="molecule type" value="Genomic_DNA"/>
</dbReference>
<reference evidence="1" key="1">
    <citation type="journal article" date="2020" name="Nature">
        <title>Giant virus diversity and host interactions through global metagenomics.</title>
        <authorList>
            <person name="Schulz F."/>
            <person name="Roux S."/>
            <person name="Paez-Espino D."/>
            <person name="Jungbluth S."/>
            <person name="Walsh D.A."/>
            <person name="Denef V.J."/>
            <person name="McMahon K.D."/>
            <person name="Konstantinidis K.T."/>
            <person name="Eloe-Fadrosh E.A."/>
            <person name="Kyrpides N.C."/>
            <person name="Woyke T."/>
        </authorList>
    </citation>
    <scope>NUCLEOTIDE SEQUENCE</scope>
    <source>
        <strain evidence="1">GVMAG-M-3300023179-150</strain>
    </source>
</reference>
<sequence>MKSLILLLLVIAIMMITTGYHQKLQTSFKQEKIIEYRYIPRSYIEEQMEPVNLQKSFSDMFQKDNIFIGRN</sequence>
<name>A0A6C0E6N8_9ZZZZ</name>
<evidence type="ECO:0000313" key="1">
    <source>
        <dbReference type="EMBL" id="QHT24438.1"/>
    </source>
</evidence>
<proteinExistence type="predicted"/>
<protein>
    <submittedName>
        <fullName evidence="1">Uncharacterized protein</fullName>
    </submittedName>
</protein>
<dbReference type="AlphaFoldDB" id="A0A6C0E6N8"/>
<accession>A0A6C0E6N8</accession>